<comment type="caution">
    <text evidence="1">The sequence shown here is derived from an EMBL/GenBank/DDBJ whole genome shotgun (WGS) entry which is preliminary data.</text>
</comment>
<proteinExistence type="predicted"/>
<keyword evidence="2" id="KW-1185">Reference proteome</keyword>
<evidence type="ECO:0000313" key="2">
    <source>
        <dbReference type="Proteomes" id="UP000789405"/>
    </source>
</evidence>
<dbReference type="EMBL" id="CAJVPY010000843">
    <property type="protein sequence ID" value="CAG8494882.1"/>
    <property type="molecule type" value="Genomic_DNA"/>
</dbReference>
<dbReference type="Proteomes" id="UP000789405">
    <property type="component" value="Unassembled WGS sequence"/>
</dbReference>
<organism evidence="1 2">
    <name type="scientific">Dentiscutata erythropus</name>
    <dbReference type="NCBI Taxonomy" id="1348616"/>
    <lineage>
        <taxon>Eukaryota</taxon>
        <taxon>Fungi</taxon>
        <taxon>Fungi incertae sedis</taxon>
        <taxon>Mucoromycota</taxon>
        <taxon>Glomeromycotina</taxon>
        <taxon>Glomeromycetes</taxon>
        <taxon>Diversisporales</taxon>
        <taxon>Gigasporaceae</taxon>
        <taxon>Dentiscutata</taxon>
    </lineage>
</organism>
<gene>
    <name evidence="1" type="ORF">DERYTH_LOCUS2600</name>
</gene>
<name>A0A9N8WMR7_9GLOM</name>
<sequence length="61" mass="7078">MKECVAILTREEFYPILDGYEPSEQAFVDIAISILLELSLFDLRKKIGYNDLVLEAFFLPH</sequence>
<protein>
    <submittedName>
        <fullName evidence="1">19359_t:CDS:1</fullName>
    </submittedName>
</protein>
<dbReference type="AlphaFoldDB" id="A0A9N8WMR7"/>
<reference evidence="1" key="1">
    <citation type="submission" date="2021-06" db="EMBL/GenBank/DDBJ databases">
        <authorList>
            <person name="Kallberg Y."/>
            <person name="Tangrot J."/>
            <person name="Rosling A."/>
        </authorList>
    </citation>
    <scope>NUCLEOTIDE SEQUENCE</scope>
    <source>
        <strain evidence="1">MA453B</strain>
    </source>
</reference>
<accession>A0A9N8WMR7</accession>
<evidence type="ECO:0000313" key="1">
    <source>
        <dbReference type="EMBL" id="CAG8494882.1"/>
    </source>
</evidence>